<evidence type="ECO:0000313" key="14">
    <source>
        <dbReference type="Proteomes" id="UP000694251"/>
    </source>
</evidence>
<evidence type="ECO:0000256" key="9">
    <source>
        <dbReference type="ARBA" id="ARBA00023136"/>
    </source>
</evidence>
<keyword evidence="14" id="KW-1185">Reference proteome</keyword>
<name>A0A8T2AGM8_ARASU</name>
<organism evidence="13 14">
    <name type="scientific">Arabidopsis suecica</name>
    <name type="common">Swedish thale-cress</name>
    <name type="synonym">Cardaminopsis suecica</name>
    <dbReference type="NCBI Taxonomy" id="45249"/>
    <lineage>
        <taxon>Eukaryota</taxon>
        <taxon>Viridiplantae</taxon>
        <taxon>Streptophyta</taxon>
        <taxon>Embryophyta</taxon>
        <taxon>Tracheophyta</taxon>
        <taxon>Spermatophyta</taxon>
        <taxon>Magnoliopsida</taxon>
        <taxon>eudicotyledons</taxon>
        <taxon>Gunneridae</taxon>
        <taxon>Pentapetalae</taxon>
        <taxon>rosids</taxon>
        <taxon>malvids</taxon>
        <taxon>Brassicales</taxon>
        <taxon>Brassicaceae</taxon>
        <taxon>Camelineae</taxon>
        <taxon>Arabidopsis</taxon>
    </lineage>
</organism>
<evidence type="ECO:0000256" key="7">
    <source>
        <dbReference type="ARBA" id="ARBA00022737"/>
    </source>
</evidence>
<accession>A0A8T2AGM8</accession>
<keyword evidence="8 12" id="KW-1133">Transmembrane helix</keyword>
<gene>
    <name evidence="13" type="ORF">ISN44_As09g017270</name>
</gene>
<evidence type="ECO:0000256" key="3">
    <source>
        <dbReference type="ARBA" id="ARBA00022475"/>
    </source>
</evidence>
<proteinExistence type="inferred from homology"/>
<evidence type="ECO:0000256" key="2">
    <source>
        <dbReference type="ARBA" id="ARBA00009592"/>
    </source>
</evidence>
<dbReference type="PANTHER" id="PTHR27004">
    <property type="entry name" value="RECEPTOR-LIKE PROTEIN 12 ISOFORM X1"/>
    <property type="match status" value="1"/>
</dbReference>
<comment type="subcellular location">
    <subcellularLocation>
        <location evidence="1 12">Cell membrane</location>
        <topology evidence="1 12">Single-pass type I membrane protein</topology>
    </subcellularLocation>
</comment>
<dbReference type="Pfam" id="PF00560">
    <property type="entry name" value="LRR_1"/>
    <property type="match status" value="5"/>
</dbReference>
<dbReference type="SMART" id="SM00365">
    <property type="entry name" value="LRR_SD22"/>
    <property type="match status" value="6"/>
</dbReference>
<keyword evidence="5 12" id="KW-0812">Transmembrane</keyword>
<keyword evidence="10 12" id="KW-0675">Receptor</keyword>
<keyword evidence="3 12" id="KW-1003">Cell membrane</keyword>
<evidence type="ECO:0000256" key="5">
    <source>
        <dbReference type="ARBA" id="ARBA00022692"/>
    </source>
</evidence>
<dbReference type="Proteomes" id="UP000694251">
    <property type="component" value="Chromosome 9"/>
</dbReference>
<keyword evidence="11 12" id="KW-0325">Glycoprotein</keyword>
<evidence type="ECO:0000256" key="12">
    <source>
        <dbReference type="RuleBase" id="RU369023"/>
    </source>
</evidence>
<comment type="similarity">
    <text evidence="2 12">Belongs to the RLP family.</text>
</comment>
<dbReference type="PANTHER" id="PTHR27004:SF142">
    <property type="entry name" value="RECEPTOR LIKE PROTEIN 27"/>
    <property type="match status" value="1"/>
</dbReference>
<evidence type="ECO:0000256" key="11">
    <source>
        <dbReference type="ARBA" id="ARBA00023180"/>
    </source>
</evidence>
<dbReference type="SMART" id="SM00369">
    <property type="entry name" value="LRR_TYP"/>
    <property type="match status" value="7"/>
</dbReference>
<keyword evidence="4 12" id="KW-0433">Leucine-rich repeat</keyword>
<evidence type="ECO:0000256" key="10">
    <source>
        <dbReference type="ARBA" id="ARBA00023170"/>
    </source>
</evidence>
<protein>
    <recommendedName>
        <fullName evidence="12">Receptor like protein</fullName>
        <shortName evidence="12">AtRLP</shortName>
    </recommendedName>
</protein>
<dbReference type="InterPro" id="IPR003591">
    <property type="entry name" value="Leu-rich_rpt_typical-subtyp"/>
</dbReference>
<evidence type="ECO:0000313" key="13">
    <source>
        <dbReference type="EMBL" id="KAG7573442.1"/>
    </source>
</evidence>
<evidence type="ECO:0000256" key="8">
    <source>
        <dbReference type="ARBA" id="ARBA00022989"/>
    </source>
</evidence>
<dbReference type="GO" id="GO:0005886">
    <property type="term" value="C:plasma membrane"/>
    <property type="evidence" value="ECO:0007669"/>
    <property type="project" value="UniProtKB-SubCell"/>
</dbReference>
<dbReference type="FunFam" id="3.80.10.10:FF:000383">
    <property type="entry name" value="Leucine-rich repeat receptor protein kinase EMS1"/>
    <property type="match status" value="1"/>
</dbReference>
<dbReference type="FunFam" id="3.80.10.10:FF:000041">
    <property type="entry name" value="LRR receptor-like serine/threonine-protein kinase ERECTA"/>
    <property type="match status" value="2"/>
</dbReference>
<keyword evidence="9 12" id="KW-0472">Membrane</keyword>
<keyword evidence="7 12" id="KW-0677">Repeat</keyword>
<comment type="function">
    <text evidence="12">Involved in perception of extracellular signals.</text>
</comment>
<dbReference type="Pfam" id="PF13516">
    <property type="entry name" value="LRR_6"/>
    <property type="match status" value="1"/>
</dbReference>
<dbReference type="EMBL" id="JAEFBJ010000009">
    <property type="protein sequence ID" value="KAG7573442.1"/>
    <property type="molecule type" value="Genomic_DNA"/>
</dbReference>
<dbReference type="PROSITE" id="PS51450">
    <property type="entry name" value="LRR"/>
    <property type="match status" value="2"/>
</dbReference>
<evidence type="ECO:0000256" key="6">
    <source>
        <dbReference type="ARBA" id="ARBA00022729"/>
    </source>
</evidence>
<evidence type="ECO:0000256" key="1">
    <source>
        <dbReference type="ARBA" id="ARBA00004251"/>
    </source>
</evidence>
<sequence>MLLAVVPTRFKPLCISRTSLIPAVAIKLTTSMESGAITRRLLSRSYNYQMAVSVAFSSPTVASSGCISSVTLISHTNNFISSSLPSKFGVLNRLEVLSLSSNGFIGQVPSSFSNLSRLYLLDLSHNQLTGSFPLVQNLTELSILSLSDNHFSGTLSPNSSLFELHHLRYLDLAYNNFTSASSLSSRFGSLNRLEVLSLSSNGFIGQIPSSFSNLTWLNQLDLSHNKLTGSFHLVQNLTKLFFLKLSYNHFSGTIPSLLTLPFLSNLDLRRNFLTGPIEVPNSSSSRLEHLYIGNNQFEGQILEPISKLITLKYLDISFLNISYPIDLRLLFTLKSLLILDLSEGSREVLVNSSVMFLDLAYNHFRGPFPKPALSINLLSAWNNSFTGNIPLETCNRSSLVILDLSYNNLTGQIPRCLSNFKESLIVVNLRKNNLEGSLPDIFSHGALLRTLDVGYNQLTGKLPRSLLNCSMLRFVSVDHNRIKDTFPFWLKALPDLQALTLRSNKFHGPISPPDRGPLAFPKLRILEIADNNFTGSLPPNYFVNWEASSLQMNEDGRIYMGDYNNPYYIYEDTVDLQYKGLFMEQGKVLTSYATIDFSGNKLEGQIPESIGLLKALIALNLSNNAFTGHIPLSLANVTELESLDLSNNQLSGTIPNELKTLSFLAYISVAHNQL</sequence>
<dbReference type="InterPro" id="IPR001611">
    <property type="entry name" value="Leu-rich_rpt"/>
</dbReference>
<dbReference type="OrthoDB" id="1911164at2759"/>
<dbReference type="AlphaFoldDB" id="A0A8T2AGM8"/>
<dbReference type="Pfam" id="PF13855">
    <property type="entry name" value="LRR_8"/>
    <property type="match status" value="2"/>
</dbReference>
<reference evidence="13 14" key="1">
    <citation type="submission" date="2020-12" db="EMBL/GenBank/DDBJ databases">
        <title>Concerted genomic and epigenomic changes stabilize Arabidopsis allopolyploids.</title>
        <authorList>
            <person name="Chen Z."/>
        </authorList>
    </citation>
    <scope>NUCLEOTIDE SEQUENCE [LARGE SCALE GENOMIC DNA]</scope>
    <source>
        <strain evidence="13">As9502</strain>
        <tissue evidence="13">Leaf</tissue>
    </source>
</reference>
<comment type="caution">
    <text evidence="13">The sequence shown here is derived from an EMBL/GenBank/DDBJ whole genome shotgun (WGS) entry which is preliminary data.</text>
</comment>
<evidence type="ECO:0000256" key="4">
    <source>
        <dbReference type="ARBA" id="ARBA00022614"/>
    </source>
</evidence>
<keyword evidence="6 12" id="KW-0732">Signal</keyword>